<dbReference type="EMBL" id="JBHUEQ010000030">
    <property type="protein sequence ID" value="MFD1747129.1"/>
    <property type="molecule type" value="Genomic_DNA"/>
</dbReference>
<keyword evidence="3" id="KW-1185">Reference proteome</keyword>
<dbReference type="RefSeq" id="WP_377403827.1">
    <property type="nucleotide sequence ID" value="NZ_JBHUEQ010000030.1"/>
</dbReference>
<accession>A0ABW4M7C0</accession>
<gene>
    <name evidence="2" type="ORF">ACFSE1_16785</name>
</gene>
<name>A0ABW4M7C0_9HYPH</name>
<comment type="caution">
    <text evidence="2">The sequence shown here is derived from an EMBL/GenBank/DDBJ whole genome shotgun (WGS) entry which is preliminary data.</text>
</comment>
<evidence type="ECO:0000313" key="2">
    <source>
        <dbReference type="EMBL" id="MFD1747129.1"/>
    </source>
</evidence>
<proteinExistence type="predicted"/>
<protein>
    <submittedName>
        <fullName evidence="2">Uncharacterized protein</fullName>
    </submittedName>
</protein>
<evidence type="ECO:0000256" key="1">
    <source>
        <dbReference type="SAM" id="MobiDB-lite"/>
    </source>
</evidence>
<sequence length="73" mass="8141">MSSGGKVLQSELAEQKTAAQQAKDIEAALQRDKREQEGIIAQMSQRAAEGRRPIAAFDDQLDRLDEKGEELER</sequence>
<feature type="region of interest" description="Disordered" evidence="1">
    <location>
        <begin position="43"/>
        <end position="73"/>
    </location>
</feature>
<evidence type="ECO:0000313" key="3">
    <source>
        <dbReference type="Proteomes" id="UP001597322"/>
    </source>
</evidence>
<reference evidence="3" key="1">
    <citation type="journal article" date="2019" name="Int. J. Syst. Evol. Microbiol.">
        <title>The Global Catalogue of Microorganisms (GCM) 10K type strain sequencing project: providing services to taxonomists for standard genome sequencing and annotation.</title>
        <authorList>
            <consortium name="The Broad Institute Genomics Platform"/>
            <consortium name="The Broad Institute Genome Sequencing Center for Infectious Disease"/>
            <person name="Wu L."/>
            <person name="Ma J."/>
        </authorList>
    </citation>
    <scope>NUCLEOTIDE SEQUENCE [LARGE SCALE GENOMIC DNA]</scope>
    <source>
        <strain evidence="3">CG52</strain>
    </source>
</reference>
<dbReference type="Proteomes" id="UP001597322">
    <property type="component" value="Unassembled WGS sequence"/>
</dbReference>
<organism evidence="2 3">
    <name type="scientific">Rhizobium helianthi</name>
    <dbReference type="NCBI Taxonomy" id="1132695"/>
    <lineage>
        <taxon>Bacteria</taxon>
        <taxon>Pseudomonadati</taxon>
        <taxon>Pseudomonadota</taxon>
        <taxon>Alphaproteobacteria</taxon>
        <taxon>Hyphomicrobiales</taxon>
        <taxon>Rhizobiaceae</taxon>
        <taxon>Rhizobium/Agrobacterium group</taxon>
        <taxon>Rhizobium</taxon>
    </lineage>
</organism>
<feature type="region of interest" description="Disordered" evidence="1">
    <location>
        <begin position="1"/>
        <end position="25"/>
    </location>
</feature>